<keyword evidence="2 3" id="KW-0413">Isomerase</keyword>
<dbReference type="SUPFAM" id="SSF75445">
    <property type="entry name" value="D-ribose-5-phosphate isomerase (RpiA), lid domain"/>
    <property type="match status" value="1"/>
</dbReference>
<evidence type="ECO:0000256" key="4">
    <source>
        <dbReference type="SAM" id="MobiDB-lite"/>
    </source>
</evidence>
<name>A0A242M837_CABSO</name>
<dbReference type="GO" id="GO:0004751">
    <property type="term" value="F:ribose-5-phosphate isomerase activity"/>
    <property type="evidence" value="ECO:0007669"/>
    <property type="project" value="UniProtKB-UniRule"/>
</dbReference>
<dbReference type="EMBL" id="NBTY01000196">
    <property type="protein sequence ID" value="OTP67429.1"/>
    <property type="molecule type" value="Genomic_DNA"/>
</dbReference>
<dbReference type="Gene3D" id="3.40.50.1360">
    <property type="match status" value="1"/>
</dbReference>
<comment type="subunit">
    <text evidence="3">Homodimer.</text>
</comment>
<proteinExistence type="inferred from homology"/>
<dbReference type="NCBIfam" id="TIGR00021">
    <property type="entry name" value="rpiA"/>
    <property type="match status" value="1"/>
</dbReference>
<reference evidence="5 6" key="1">
    <citation type="submission" date="2017-03" db="EMBL/GenBank/DDBJ databases">
        <title>Genome analysis of strain PAMC 26510.</title>
        <authorList>
            <person name="Oh H.-M."/>
            <person name="Yang J.-A."/>
        </authorList>
    </citation>
    <scope>NUCLEOTIDE SEQUENCE [LARGE SCALE GENOMIC DNA]</scope>
    <source>
        <strain evidence="5 6">PAMC 26510</strain>
    </source>
</reference>
<dbReference type="InterPro" id="IPR037171">
    <property type="entry name" value="NagB/RpiA_transferase-like"/>
</dbReference>
<dbReference type="AlphaFoldDB" id="A0A242M837"/>
<dbReference type="EC" id="5.3.1.6" evidence="3"/>
<organism evidence="5 6">
    <name type="scientific">Caballeronia sordidicola</name>
    <name type="common">Burkholderia sordidicola</name>
    <dbReference type="NCBI Taxonomy" id="196367"/>
    <lineage>
        <taxon>Bacteria</taxon>
        <taxon>Pseudomonadati</taxon>
        <taxon>Pseudomonadota</taxon>
        <taxon>Betaproteobacteria</taxon>
        <taxon>Burkholderiales</taxon>
        <taxon>Burkholderiaceae</taxon>
        <taxon>Caballeronia</taxon>
    </lineage>
</organism>
<dbReference type="InterPro" id="IPR004788">
    <property type="entry name" value="Ribose5P_isomerase_type_A"/>
</dbReference>
<evidence type="ECO:0000256" key="3">
    <source>
        <dbReference type="HAMAP-Rule" id="MF_00170"/>
    </source>
</evidence>
<evidence type="ECO:0000313" key="5">
    <source>
        <dbReference type="EMBL" id="OTP67429.1"/>
    </source>
</evidence>
<feature type="binding site" evidence="3">
    <location>
        <begin position="57"/>
        <end position="60"/>
    </location>
    <ligand>
        <name>substrate</name>
    </ligand>
</feature>
<dbReference type="FunFam" id="3.40.50.1360:FF:000001">
    <property type="entry name" value="Ribose-5-phosphate isomerase A"/>
    <property type="match status" value="1"/>
</dbReference>
<dbReference type="GO" id="GO:0006014">
    <property type="term" value="P:D-ribose metabolic process"/>
    <property type="evidence" value="ECO:0007669"/>
    <property type="project" value="TreeGrafter"/>
</dbReference>
<dbReference type="SUPFAM" id="SSF100950">
    <property type="entry name" value="NagB/RpiA/CoA transferase-like"/>
    <property type="match status" value="1"/>
</dbReference>
<dbReference type="InterPro" id="IPR020672">
    <property type="entry name" value="Ribose5P_isomerase_typA_subgr"/>
</dbReference>
<dbReference type="GO" id="GO:0009052">
    <property type="term" value="P:pentose-phosphate shunt, non-oxidative branch"/>
    <property type="evidence" value="ECO:0007669"/>
    <property type="project" value="UniProtKB-UniRule"/>
</dbReference>
<evidence type="ECO:0000256" key="2">
    <source>
        <dbReference type="ARBA" id="ARBA00023235"/>
    </source>
</evidence>
<dbReference type="GO" id="GO:0005829">
    <property type="term" value="C:cytosol"/>
    <property type="evidence" value="ECO:0007669"/>
    <property type="project" value="TreeGrafter"/>
</dbReference>
<comment type="pathway">
    <text evidence="3">Carbohydrate degradation; pentose phosphate pathway; D-ribose 5-phosphate from D-ribulose 5-phosphate (non-oxidative stage): step 1/1.</text>
</comment>
<dbReference type="HAMAP" id="MF_00170">
    <property type="entry name" value="Rib_5P_isom_A"/>
    <property type="match status" value="1"/>
</dbReference>
<protein>
    <recommendedName>
        <fullName evidence="3">Ribose-5-phosphate isomerase A</fullName>
        <ecNumber evidence="3">5.3.1.6</ecNumber>
    </recommendedName>
    <alternativeName>
        <fullName evidence="3">Phosphoriboisomerase A</fullName>
        <shortName evidence="3">PRI</shortName>
    </alternativeName>
</protein>
<dbReference type="PANTHER" id="PTHR11934:SF0">
    <property type="entry name" value="RIBOSE-5-PHOSPHATE ISOMERASE"/>
    <property type="match status" value="1"/>
</dbReference>
<comment type="similarity">
    <text evidence="3">Belongs to the ribose 5-phosphate isomerase family.</text>
</comment>
<comment type="caution">
    <text evidence="5">The sequence shown here is derived from an EMBL/GenBank/DDBJ whole genome shotgun (WGS) entry which is preliminary data.</text>
</comment>
<gene>
    <name evidence="3" type="primary">rpiA</name>
    <name evidence="5" type="ORF">PAMC26510_31330</name>
</gene>
<dbReference type="NCBIfam" id="NF001924">
    <property type="entry name" value="PRK00702.1"/>
    <property type="match status" value="1"/>
</dbReference>
<dbReference type="Gene3D" id="3.30.70.260">
    <property type="match status" value="1"/>
</dbReference>
<feature type="region of interest" description="Disordered" evidence="4">
    <location>
        <begin position="1"/>
        <end position="20"/>
    </location>
</feature>
<dbReference type="Pfam" id="PF06026">
    <property type="entry name" value="Rib_5-P_isom_A"/>
    <property type="match status" value="1"/>
</dbReference>
<comment type="function">
    <text evidence="3">Catalyzes the reversible conversion of ribose-5-phosphate to ribulose 5-phosphate.</text>
</comment>
<evidence type="ECO:0000256" key="1">
    <source>
        <dbReference type="ARBA" id="ARBA00001713"/>
    </source>
</evidence>
<comment type="catalytic activity">
    <reaction evidence="1 3">
        <text>aldehydo-D-ribose 5-phosphate = D-ribulose 5-phosphate</text>
        <dbReference type="Rhea" id="RHEA:14657"/>
        <dbReference type="ChEBI" id="CHEBI:58121"/>
        <dbReference type="ChEBI" id="CHEBI:58273"/>
        <dbReference type="EC" id="5.3.1.6"/>
    </reaction>
</comment>
<dbReference type="UniPathway" id="UPA00115">
    <property type="reaction ID" value="UER00412"/>
</dbReference>
<feature type="active site" description="Proton acceptor" evidence="3">
    <location>
        <position position="133"/>
    </location>
</feature>
<dbReference type="CDD" id="cd01398">
    <property type="entry name" value="RPI_A"/>
    <property type="match status" value="1"/>
</dbReference>
<sequence length="260" mass="28037">MPRENNPGICSVRQKKSVREPSAPVMNQNNMKLNVATAAVSYVLKNVADGSVLGIGTGSTLALFIKALAPHKARFSGTVSSSETSTQLLVEHGFEVRDLNKVDAAIPLYVDGADEIDPEGHMLKGGGAALTREKIIASAAASYLCIADYCKQVQVLGKFPLPVEVIPMAYSIVSKRIADWNGKPVLRMQDGSPVRTDNQNFILDIHGLHITNPIETESTLNQIPGVVTVGLFARRRANILLVGRGDVVDTVIFSDRAIRH</sequence>
<feature type="binding site" evidence="3">
    <location>
        <begin position="111"/>
        <end position="114"/>
    </location>
    <ligand>
        <name>substrate</name>
    </ligand>
</feature>
<accession>A0A242M837</accession>
<dbReference type="PANTHER" id="PTHR11934">
    <property type="entry name" value="RIBOSE-5-PHOSPHATE ISOMERASE"/>
    <property type="match status" value="1"/>
</dbReference>
<dbReference type="Proteomes" id="UP000194546">
    <property type="component" value="Unassembled WGS sequence"/>
</dbReference>
<feature type="binding site" evidence="3">
    <location>
        <begin position="124"/>
        <end position="127"/>
    </location>
    <ligand>
        <name>substrate</name>
    </ligand>
</feature>
<evidence type="ECO:0000313" key="6">
    <source>
        <dbReference type="Proteomes" id="UP000194546"/>
    </source>
</evidence>
<feature type="binding site" evidence="3">
    <location>
        <position position="151"/>
    </location>
    <ligand>
        <name>substrate</name>
    </ligand>
</feature>